<accession>A0A7M7L108</accession>
<dbReference type="CDD" id="cd00842">
    <property type="entry name" value="MPP_ASMase"/>
    <property type="match status" value="1"/>
</dbReference>
<name>A0A7M7L108_VARDE</name>
<feature type="disulfide bond" evidence="14">
    <location>
        <begin position="60"/>
        <end position="136"/>
    </location>
</feature>
<dbReference type="SUPFAM" id="SSF56300">
    <property type="entry name" value="Metallo-dependent phosphatases"/>
    <property type="match status" value="1"/>
</dbReference>
<keyword evidence="10 12" id="KW-0326">Glycosidase</keyword>
<dbReference type="InParanoid" id="A0A7M7L108"/>
<evidence type="ECO:0000256" key="7">
    <source>
        <dbReference type="ARBA" id="ARBA00022833"/>
    </source>
</evidence>
<evidence type="ECO:0000256" key="2">
    <source>
        <dbReference type="ARBA" id="ARBA00008234"/>
    </source>
</evidence>
<dbReference type="SUPFAM" id="SSF47862">
    <property type="entry name" value="Saposin"/>
    <property type="match status" value="1"/>
</dbReference>
<feature type="disulfide bond" evidence="14">
    <location>
        <begin position="359"/>
        <end position="407"/>
    </location>
</feature>
<feature type="disulfide bond" evidence="14">
    <location>
        <begin position="91"/>
        <end position="102"/>
    </location>
</feature>
<dbReference type="PANTHER" id="PTHR10340:SF34">
    <property type="entry name" value="SPHINGOMYELIN PHOSPHODIESTERASE"/>
    <property type="match status" value="1"/>
</dbReference>
<keyword evidence="9" id="KW-0325">Glycoprotein</keyword>
<dbReference type="AlphaFoldDB" id="A0A7M7L108"/>
<feature type="binding site" evidence="13">
    <location>
        <position position="433"/>
    </location>
    <ligand>
        <name>Zn(2+)</name>
        <dbReference type="ChEBI" id="CHEBI:29105"/>
        <label>2</label>
    </ligand>
</feature>
<dbReference type="Gene3D" id="3.60.21.10">
    <property type="match status" value="1"/>
</dbReference>
<feature type="chain" id="PRO_5033913480" description="Sphingomyelin phosphodiesterase" evidence="15">
    <location>
        <begin position="18"/>
        <end position="585"/>
    </location>
</feature>
<dbReference type="Gene3D" id="1.10.225.10">
    <property type="entry name" value="Saposin-like"/>
    <property type="match status" value="1"/>
</dbReference>
<evidence type="ECO:0000256" key="9">
    <source>
        <dbReference type="ARBA" id="ARBA00023180"/>
    </source>
</evidence>
<keyword evidence="18" id="KW-1185">Reference proteome</keyword>
<comment type="subcellular location">
    <subcellularLocation>
        <location evidence="1">Secreted</location>
    </subcellularLocation>
</comment>
<feature type="binding site" evidence="13">
    <location>
        <position position="177"/>
    </location>
    <ligand>
        <name>Zn(2+)</name>
        <dbReference type="ChEBI" id="CHEBI:29105"/>
        <label>1</label>
    </ligand>
</feature>
<evidence type="ECO:0000256" key="10">
    <source>
        <dbReference type="ARBA" id="ARBA00023295"/>
    </source>
</evidence>
<dbReference type="GO" id="GO:0016798">
    <property type="term" value="F:hydrolase activity, acting on glycosyl bonds"/>
    <property type="evidence" value="ECO:0007669"/>
    <property type="project" value="UniProtKB-KW"/>
</dbReference>
<evidence type="ECO:0000256" key="3">
    <source>
        <dbReference type="ARBA" id="ARBA00022525"/>
    </source>
</evidence>
<dbReference type="InterPro" id="IPR029052">
    <property type="entry name" value="Metallo-depent_PP-like"/>
</dbReference>
<dbReference type="PIRSF" id="PIRSF000948">
    <property type="entry name" value="Sphingomy_PDE"/>
    <property type="match status" value="1"/>
</dbReference>
<dbReference type="RefSeq" id="XP_022672245.1">
    <property type="nucleotide sequence ID" value="XM_022816510.1"/>
</dbReference>
<evidence type="ECO:0000313" key="18">
    <source>
        <dbReference type="Proteomes" id="UP000594260"/>
    </source>
</evidence>
<dbReference type="EnsemblMetazoa" id="XM_022816510">
    <property type="protein sequence ID" value="XP_022672245"/>
    <property type="gene ID" value="LOC111254980"/>
</dbReference>
<dbReference type="InterPro" id="IPR004843">
    <property type="entry name" value="Calcineurin-like_PHP"/>
</dbReference>
<evidence type="ECO:0000256" key="8">
    <source>
        <dbReference type="ARBA" id="ARBA00023157"/>
    </source>
</evidence>
<feature type="domain" description="Saposin B-type" evidence="16">
    <location>
        <begin position="56"/>
        <end position="140"/>
    </location>
</feature>
<dbReference type="FunCoup" id="A0A7M7L108">
    <property type="interactions" value="192"/>
</dbReference>
<feature type="binding site" evidence="13">
    <location>
        <position position="435"/>
    </location>
    <ligand>
        <name>Zn(2+)</name>
        <dbReference type="ChEBI" id="CHEBI:29105"/>
        <label>1</label>
    </ligand>
</feature>
<dbReference type="Proteomes" id="UP000594260">
    <property type="component" value="Unplaced"/>
</dbReference>
<dbReference type="GO" id="GO:0005615">
    <property type="term" value="C:extracellular space"/>
    <property type="evidence" value="ECO:0007669"/>
    <property type="project" value="TreeGrafter"/>
</dbReference>
<evidence type="ECO:0000256" key="11">
    <source>
        <dbReference type="ARBA" id="ARBA00047268"/>
    </source>
</evidence>
<dbReference type="GO" id="GO:0046872">
    <property type="term" value="F:metal ion binding"/>
    <property type="evidence" value="ECO:0007669"/>
    <property type="project" value="UniProtKB-KW"/>
</dbReference>
<dbReference type="EC" id="3.1.4.12" evidence="12"/>
<evidence type="ECO:0000256" key="14">
    <source>
        <dbReference type="PIRSR" id="PIRSR000948-2"/>
    </source>
</evidence>
<dbReference type="OMA" id="HNVTVAM"/>
<feature type="binding site" evidence="13">
    <location>
        <position position="292"/>
    </location>
    <ligand>
        <name>Zn(2+)</name>
        <dbReference type="ChEBI" id="CHEBI:29105"/>
        <label>2</label>
    </ligand>
</feature>
<evidence type="ECO:0000256" key="5">
    <source>
        <dbReference type="ARBA" id="ARBA00022729"/>
    </source>
</evidence>
<protein>
    <recommendedName>
        <fullName evidence="12">Sphingomyelin phosphodiesterase</fullName>
        <ecNumber evidence="12">3.1.4.12</ecNumber>
    </recommendedName>
</protein>
<dbReference type="RefSeq" id="XP_022672242.1">
    <property type="nucleotide sequence ID" value="XM_022816507.1"/>
</dbReference>
<dbReference type="GeneID" id="111254980"/>
<evidence type="ECO:0000256" key="4">
    <source>
        <dbReference type="ARBA" id="ARBA00022723"/>
    </source>
</evidence>
<dbReference type="PANTHER" id="PTHR10340">
    <property type="entry name" value="SPHINGOMYELIN PHOSPHODIESTERASE"/>
    <property type="match status" value="1"/>
</dbReference>
<keyword evidence="4 13" id="KW-0479">Metal-binding</keyword>
<dbReference type="EnsemblMetazoa" id="XM_022816508">
    <property type="protein sequence ID" value="XP_022672243"/>
    <property type="gene ID" value="LOC111254980"/>
</dbReference>
<dbReference type="RefSeq" id="XP_022672244.1">
    <property type="nucleotide sequence ID" value="XM_022816509.1"/>
</dbReference>
<reference evidence="17" key="1">
    <citation type="submission" date="2021-01" db="UniProtKB">
        <authorList>
            <consortium name="EnsemblMetazoa"/>
        </authorList>
    </citation>
    <scope>IDENTIFICATION</scope>
</reference>
<dbReference type="Pfam" id="PF00149">
    <property type="entry name" value="Metallophos"/>
    <property type="match status" value="1"/>
</dbReference>
<dbReference type="GO" id="GO:0046513">
    <property type="term" value="P:ceramide biosynthetic process"/>
    <property type="evidence" value="ECO:0007669"/>
    <property type="project" value="TreeGrafter"/>
</dbReference>
<keyword evidence="3" id="KW-0964">Secreted</keyword>
<dbReference type="RefSeq" id="XP_022672243.1">
    <property type="nucleotide sequence ID" value="XM_022816508.1"/>
</dbReference>
<evidence type="ECO:0000256" key="15">
    <source>
        <dbReference type="SAM" id="SignalP"/>
    </source>
</evidence>
<feature type="disulfide bond" evidence="14">
    <location>
        <begin position="198"/>
        <end position="224"/>
    </location>
</feature>
<evidence type="ECO:0000313" key="17">
    <source>
        <dbReference type="EnsemblMetazoa" id="XP_022672245"/>
    </source>
</evidence>
<sequence length="585" mass="66715">MQLLLAVFMCMCTVSLSLPRREAASFAKQLLIRRFEEEKTSSGRANNNNVTQPSTSYARCLLCKATISIVNEFLSKAKSGDNLVAILKFGCKTLRIETEAVCNGIIPLFKDMLFTVISQSPLSPHDICSIVFNNECGELTEKSNWTVATSGVPKPPVKPISVPSDSAPKLRIAHITDTHVDYQYAPGSNANCADPLCCHTDSTQKKGSSVGADNAGFWGTYVTCDIPERTLISALKYIEKQVKPDYIYWTGDIISHNVWQTTREGNLRQFNRTLDVLRMYVPDVKVIPVIGNHEGVPVNSFPIPQITGRFSVTWLYESLADVWSHYIPEQNLKTFRKGGFYSYDLSSTLRVISLNMNYCNTYNWWLLINSTDPTDQLKWLTNQLQECEDKGIKVHVMGHIPPGQSDCLSVWSRNFNDIVNRYENTIAGHFYGHTHFDEFAIFFDKENTTRPFATAYVAPSITTFYSGKPTFRVYDVDGIYDNSTYQVLDIETHSMNLEEANRHPTDMYSPTWDVIPSIKQHYKLDSLRPEAWAKYVERIRVDEGAFKDFFAMYMKQLPNITYTEEDRKMLLCRLLRTRSEMPCQP</sequence>
<comment type="similarity">
    <text evidence="2 12">Belongs to the acid sphingomyelinase family.</text>
</comment>
<proteinExistence type="inferred from homology"/>
<evidence type="ECO:0000256" key="1">
    <source>
        <dbReference type="ARBA" id="ARBA00004613"/>
    </source>
</evidence>
<evidence type="ECO:0000256" key="12">
    <source>
        <dbReference type="PIRNR" id="PIRNR000948"/>
    </source>
</evidence>
<keyword evidence="8 14" id="KW-1015">Disulfide bond</keyword>
<feature type="disulfide bond" evidence="14">
    <location>
        <begin position="63"/>
        <end position="128"/>
    </location>
</feature>
<dbReference type="InterPro" id="IPR011160">
    <property type="entry name" value="Sphingomy_PDE"/>
</dbReference>
<feature type="binding site" evidence="13">
    <location>
        <position position="399"/>
    </location>
    <ligand>
        <name>Zn(2+)</name>
        <dbReference type="ChEBI" id="CHEBI:29105"/>
        <label>2</label>
    </ligand>
</feature>
<organism evidence="17 18">
    <name type="scientific">Varroa destructor</name>
    <name type="common">Honeybee mite</name>
    <dbReference type="NCBI Taxonomy" id="109461"/>
    <lineage>
        <taxon>Eukaryota</taxon>
        <taxon>Metazoa</taxon>
        <taxon>Ecdysozoa</taxon>
        <taxon>Arthropoda</taxon>
        <taxon>Chelicerata</taxon>
        <taxon>Arachnida</taxon>
        <taxon>Acari</taxon>
        <taxon>Parasitiformes</taxon>
        <taxon>Mesostigmata</taxon>
        <taxon>Gamasina</taxon>
        <taxon>Dermanyssoidea</taxon>
        <taxon>Varroidae</taxon>
        <taxon>Varroa</taxon>
    </lineage>
</organism>
<dbReference type="GO" id="GO:0005764">
    <property type="term" value="C:lysosome"/>
    <property type="evidence" value="ECO:0007669"/>
    <property type="project" value="TreeGrafter"/>
</dbReference>
<feature type="disulfide bond" evidence="14">
    <location>
        <begin position="192"/>
        <end position="197"/>
    </location>
</feature>
<dbReference type="PROSITE" id="PS50015">
    <property type="entry name" value="SAP_B"/>
    <property type="match status" value="1"/>
</dbReference>
<keyword evidence="6 12" id="KW-0378">Hydrolase</keyword>
<feature type="binding site" evidence="13">
    <location>
        <position position="252"/>
    </location>
    <ligand>
        <name>Zn(2+)</name>
        <dbReference type="ChEBI" id="CHEBI:29105"/>
        <label>2</label>
    </ligand>
</feature>
<dbReference type="InterPro" id="IPR041805">
    <property type="entry name" value="ASMase/PPN1_MPP"/>
</dbReference>
<feature type="signal peptide" evidence="15">
    <location>
        <begin position="1"/>
        <end position="17"/>
    </location>
</feature>
<feature type="binding site" evidence="13">
    <location>
        <position position="252"/>
    </location>
    <ligand>
        <name>Zn(2+)</name>
        <dbReference type="ChEBI" id="CHEBI:29105"/>
        <label>1</label>
    </ligand>
</feature>
<comment type="function">
    <text evidence="12">Converts sphingomyelin to ceramide.</text>
</comment>
<dbReference type="SMART" id="SM00741">
    <property type="entry name" value="SapB"/>
    <property type="match status" value="1"/>
</dbReference>
<dbReference type="InterPro" id="IPR008139">
    <property type="entry name" value="SaposinB_dom"/>
</dbReference>
<dbReference type="EnsemblMetazoa" id="XM_022816507">
    <property type="protein sequence ID" value="XP_022672242"/>
    <property type="gene ID" value="LOC111254980"/>
</dbReference>
<evidence type="ECO:0000256" key="6">
    <source>
        <dbReference type="ARBA" id="ARBA00022801"/>
    </source>
</evidence>
<dbReference type="GO" id="GO:0061750">
    <property type="term" value="F:acid sphingomyelin phosphodiesterase activity"/>
    <property type="evidence" value="ECO:0007669"/>
    <property type="project" value="TreeGrafter"/>
</dbReference>
<dbReference type="OrthoDB" id="282973at2759"/>
<dbReference type="InterPro" id="IPR011001">
    <property type="entry name" value="Saposin-like"/>
</dbReference>
<keyword evidence="7 13" id="KW-0862">Zinc</keyword>
<evidence type="ECO:0000256" key="13">
    <source>
        <dbReference type="PIRSR" id="PIRSR000948-1"/>
    </source>
</evidence>
<comment type="catalytic activity">
    <reaction evidence="11">
        <text>a sphingomyelin + H2O = phosphocholine + an N-acylsphing-4-enine + H(+)</text>
        <dbReference type="Rhea" id="RHEA:19253"/>
        <dbReference type="ChEBI" id="CHEBI:15377"/>
        <dbReference type="ChEBI" id="CHEBI:15378"/>
        <dbReference type="ChEBI" id="CHEBI:17636"/>
        <dbReference type="ChEBI" id="CHEBI:52639"/>
        <dbReference type="ChEBI" id="CHEBI:295975"/>
        <dbReference type="EC" id="3.1.4.12"/>
    </reaction>
    <physiologicalReaction direction="left-to-right" evidence="11">
        <dbReference type="Rhea" id="RHEA:19254"/>
    </physiologicalReaction>
</comment>
<dbReference type="GO" id="GO:0016020">
    <property type="term" value="C:membrane"/>
    <property type="evidence" value="ECO:0007669"/>
    <property type="project" value="GOC"/>
</dbReference>
<dbReference type="KEGG" id="vde:111254980"/>
<feature type="binding site" evidence="13">
    <location>
        <position position="179"/>
    </location>
    <ligand>
        <name>Zn(2+)</name>
        <dbReference type="ChEBI" id="CHEBI:29105"/>
        <label>1</label>
    </ligand>
</feature>
<dbReference type="EnsemblMetazoa" id="XM_022816509">
    <property type="protein sequence ID" value="XP_022672244"/>
    <property type="gene ID" value="LOC111254980"/>
</dbReference>
<dbReference type="GO" id="GO:0006685">
    <property type="term" value="P:sphingomyelin catabolic process"/>
    <property type="evidence" value="ECO:0007669"/>
    <property type="project" value="UniProtKB-UniRule"/>
</dbReference>
<keyword evidence="5 15" id="KW-0732">Signal</keyword>
<comment type="cofactor">
    <cofactor evidence="13">
        <name>Zn(2+)</name>
        <dbReference type="ChEBI" id="CHEBI:29105"/>
    </cofactor>
    <text evidence="13">Binds 2 Zn(2+) ions per subunit.</text>
</comment>
<evidence type="ECO:0000259" key="16">
    <source>
        <dbReference type="PROSITE" id="PS50015"/>
    </source>
</evidence>